<dbReference type="PANTHER" id="PTHR45639:SF4">
    <property type="entry name" value="HSC70CB, ISOFORM G"/>
    <property type="match status" value="1"/>
</dbReference>
<evidence type="ECO:0000313" key="6">
    <source>
        <dbReference type="Proteomes" id="UP000007264"/>
    </source>
</evidence>
<feature type="region of interest" description="Disordered" evidence="4">
    <location>
        <begin position="711"/>
        <end position="792"/>
    </location>
</feature>
<dbReference type="Gene3D" id="3.30.30.30">
    <property type="match status" value="1"/>
</dbReference>
<dbReference type="InterPro" id="IPR013126">
    <property type="entry name" value="Hsp_70_fam"/>
</dbReference>
<dbReference type="Gene3D" id="1.20.1270.10">
    <property type="match status" value="1"/>
</dbReference>
<evidence type="ECO:0000313" key="5">
    <source>
        <dbReference type="EMBL" id="EIE18231.1"/>
    </source>
</evidence>
<dbReference type="PRINTS" id="PR00301">
    <property type="entry name" value="HEATSHOCK70"/>
</dbReference>
<dbReference type="FunFam" id="3.90.640.10:FF:000004">
    <property type="entry name" value="Heat shock 70 kDa protein 4"/>
    <property type="match status" value="1"/>
</dbReference>
<feature type="compositionally biased region" description="Basic and acidic residues" evidence="4">
    <location>
        <begin position="711"/>
        <end position="720"/>
    </location>
</feature>
<dbReference type="FunFam" id="1.20.1270.10:FF:000002">
    <property type="entry name" value="Heat shock 70 kDa protein 4"/>
    <property type="match status" value="1"/>
</dbReference>
<gene>
    <name evidence="5" type="ORF">COCSUDRAFT_31779</name>
</gene>
<dbReference type="PROSITE" id="PS01036">
    <property type="entry name" value="HSP70_3"/>
    <property type="match status" value="1"/>
</dbReference>
<dbReference type="SUPFAM" id="SSF100934">
    <property type="entry name" value="Heat shock protein 70kD (HSP70), C-terminal subdomain"/>
    <property type="match status" value="2"/>
</dbReference>
<dbReference type="CDD" id="cd24095">
    <property type="entry name" value="ASKHA_NBD_HSP70_AtHsp70-14-like"/>
    <property type="match status" value="1"/>
</dbReference>
<dbReference type="InterPro" id="IPR043129">
    <property type="entry name" value="ATPase_NBD"/>
</dbReference>
<keyword evidence="6" id="KW-1185">Reference proteome</keyword>
<dbReference type="SUPFAM" id="SSF53067">
    <property type="entry name" value="Actin-like ATPase domain"/>
    <property type="match status" value="2"/>
</dbReference>
<dbReference type="GO" id="GO:0140662">
    <property type="term" value="F:ATP-dependent protein folding chaperone"/>
    <property type="evidence" value="ECO:0007669"/>
    <property type="project" value="InterPro"/>
</dbReference>
<keyword evidence="2" id="KW-0067">ATP-binding</keyword>
<dbReference type="PANTHER" id="PTHR45639">
    <property type="entry name" value="HSC70CB, ISOFORM G-RELATED"/>
    <property type="match status" value="1"/>
</dbReference>
<dbReference type="InterPro" id="IPR029047">
    <property type="entry name" value="HSP70_peptide-bd_sf"/>
</dbReference>
<dbReference type="OrthoDB" id="434160at2759"/>
<evidence type="ECO:0000256" key="2">
    <source>
        <dbReference type="ARBA" id="ARBA00022840"/>
    </source>
</evidence>
<evidence type="ECO:0000256" key="1">
    <source>
        <dbReference type="ARBA" id="ARBA00022741"/>
    </source>
</evidence>
<dbReference type="eggNOG" id="KOG0103">
    <property type="taxonomic scope" value="Eukaryota"/>
</dbReference>
<dbReference type="Pfam" id="PF00012">
    <property type="entry name" value="HSP70"/>
    <property type="match status" value="1"/>
</dbReference>
<name>I0YIL2_COCSC</name>
<dbReference type="Gene3D" id="3.30.420.40">
    <property type="match status" value="2"/>
</dbReference>
<comment type="caution">
    <text evidence="5">The sequence shown here is derived from an EMBL/GenBank/DDBJ whole genome shotgun (WGS) entry which is preliminary data.</text>
</comment>
<dbReference type="GO" id="GO:0005524">
    <property type="term" value="F:ATP binding"/>
    <property type="evidence" value="ECO:0007669"/>
    <property type="project" value="UniProtKB-KW"/>
</dbReference>
<organism evidence="5 6">
    <name type="scientific">Coccomyxa subellipsoidea (strain C-169)</name>
    <name type="common">Green microalga</name>
    <dbReference type="NCBI Taxonomy" id="574566"/>
    <lineage>
        <taxon>Eukaryota</taxon>
        <taxon>Viridiplantae</taxon>
        <taxon>Chlorophyta</taxon>
        <taxon>core chlorophytes</taxon>
        <taxon>Trebouxiophyceae</taxon>
        <taxon>Trebouxiophyceae incertae sedis</taxon>
        <taxon>Coccomyxaceae</taxon>
        <taxon>Coccomyxa</taxon>
        <taxon>Coccomyxa subellipsoidea</taxon>
    </lineage>
</organism>
<dbReference type="GO" id="GO:0005829">
    <property type="term" value="C:cytosol"/>
    <property type="evidence" value="ECO:0007669"/>
    <property type="project" value="TreeGrafter"/>
</dbReference>
<accession>I0YIL2</accession>
<dbReference type="FunFam" id="3.30.30.30:FF:000002">
    <property type="entry name" value="Heat shock 70 kDa protein 4"/>
    <property type="match status" value="1"/>
</dbReference>
<feature type="compositionally biased region" description="Basic and acidic residues" evidence="4">
    <location>
        <begin position="751"/>
        <end position="766"/>
    </location>
</feature>
<dbReference type="Gene3D" id="3.90.640.10">
    <property type="entry name" value="Actin, Chain A, domain 4"/>
    <property type="match status" value="1"/>
</dbReference>
<keyword evidence="1" id="KW-0547">Nucleotide-binding</keyword>
<dbReference type="GO" id="GO:0005634">
    <property type="term" value="C:nucleus"/>
    <property type="evidence" value="ECO:0007669"/>
    <property type="project" value="TreeGrafter"/>
</dbReference>
<dbReference type="STRING" id="574566.I0YIL2"/>
<dbReference type="InterPro" id="IPR029048">
    <property type="entry name" value="HSP70_C_sf"/>
</dbReference>
<feature type="region of interest" description="Disordered" evidence="4">
    <location>
        <begin position="510"/>
        <end position="539"/>
    </location>
</feature>
<reference evidence="5 6" key="1">
    <citation type="journal article" date="2012" name="Genome Biol.">
        <title>The genome of the polar eukaryotic microalga coccomyxa subellipsoidea reveals traits of cold adaptation.</title>
        <authorList>
            <person name="Blanc G."/>
            <person name="Agarkova I."/>
            <person name="Grimwood J."/>
            <person name="Kuo A."/>
            <person name="Brueggeman A."/>
            <person name="Dunigan D."/>
            <person name="Gurnon J."/>
            <person name="Ladunga I."/>
            <person name="Lindquist E."/>
            <person name="Lucas S."/>
            <person name="Pangilinan J."/>
            <person name="Proschold T."/>
            <person name="Salamov A."/>
            <person name="Schmutz J."/>
            <person name="Weeks D."/>
            <person name="Yamada T."/>
            <person name="Claverie J.M."/>
            <person name="Grigoriev I."/>
            <person name="Van Etten J."/>
            <person name="Lomsadze A."/>
            <person name="Borodovsky M."/>
        </authorList>
    </citation>
    <scope>NUCLEOTIDE SEQUENCE [LARGE SCALE GENOMIC DNA]</scope>
    <source>
        <strain evidence="5 6">C-169</strain>
    </source>
</reference>
<evidence type="ECO:0000256" key="3">
    <source>
        <dbReference type="ARBA" id="ARBA00061090"/>
    </source>
</evidence>
<dbReference type="InterPro" id="IPR018181">
    <property type="entry name" value="Heat_shock_70_CS"/>
</dbReference>
<dbReference type="AlphaFoldDB" id="I0YIL2"/>
<protein>
    <submittedName>
        <fullName evidence="5">Heat shock protein 70E</fullName>
    </submittedName>
</protein>
<dbReference type="Proteomes" id="UP000007264">
    <property type="component" value="Unassembled WGS sequence"/>
</dbReference>
<dbReference type="GeneID" id="17036238"/>
<dbReference type="RefSeq" id="XP_005642775.1">
    <property type="nucleotide sequence ID" value="XM_005642718.1"/>
</dbReference>
<dbReference type="FunFam" id="3.30.420.40:FF:000171">
    <property type="entry name" value="Heat shock 70 kDa protein 4"/>
    <property type="match status" value="2"/>
</dbReference>
<evidence type="ECO:0000256" key="4">
    <source>
        <dbReference type="SAM" id="MobiDB-lite"/>
    </source>
</evidence>
<dbReference type="KEGG" id="csl:COCSUDRAFT_31779"/>
<comment type="similarity">
    <text evidence="3">Belongs to the heat shock protein 70 (TC 1.A.33) family. HSP110/SSE subfamily.</text>
</comment>
<sequence length="792" mass="87514">MSVAGIDIGDQKSCIAVARKRGIDVLMNKESKRETPSLVSFGTKQRQLGTDAAGSLTINPKNTLFGLKRLLGKNFSNPDVQRDLPELPYNVSEGPDGGILINVDYLGERQSFTPEQIVAAIIVDMKDIAEVDGSPVTDCVLSVPTYYLETERYAMLAAAKIAGVNCLRLINETTATALAYGIYKTDLPETDPINVVFIDAGHTAFQVSIVAFKKGQLRVLSHAWDRNLGGRDLDNVLFNHFANEFKEKYKLDVRTNPRSAFRLRLGCEKLKKILSSILEAPLNVECLMNDIDFRSSMTREQFEELAQPVLQRARAPLATALEQAKISLEDIASVEVVGGSSRVPALLTTMRDFFKKEPSRTLNATEVVCRGCALNCAMLSPIFRVRDFEVIEAFPFGIEFQWDKDGERITSVLFERNGPIPSAKMLTFFRNTAFTLTARYTDDSPVPEGFDRTIGTFEIGPPVNVPTDGSNAKIKVKVKLNLHGVVGVESAQQIEEEEYEETVKVYESASAKASTAPGPADGPAPMETEAEGPKKRRTKKLQVPFKVHVEGLSDKIVQDFIEMEGNIELQKKRQDETNERKNAVEAYVYGLRNQLSDALAPFVTEQEQATVSDKLNQTEDWLYEEGEDESKGVYEAKLKELQAMGEPLLHRAREAQARPAAAAALTSTANRLIAAATTNDAKHAHIPQDDKDKVVAEARKALEWLEEKQRLQGSLRKTDDPVLSSADIKKREDTIVRFSDPILSKSAPPPPKEDKKPEPKEAEKQEPAAASEEPMETDAAAGNSAPEVEMVD</sequence>
<dbReference type="EMBL" id="AGSI01000025">
    <property type="protein sequence ID" value="EIE18231.1"/>
    <property type="molecule type" value="Genomic_DNA"/>
</dbReference>
<keyword evidence="5" id="KW-0346">Stress response</keyword>
<dbReference type="Gene3D" id="2.60.34.10">
    <property type="entry name" value="Substrate Binding Domain Of DNAk, Chain A, domain 1"/>
    <property type="match status" value="1"/>
</dbReference>
<dbReference type="SUPFAM" id="SSF100920">
    <property type="entry name" value="Heat shock protein 70kD (HSP70), peptide-binding domain"/>
    <property type="match status" value="1"/>
</dbReference>
<proteinExistence type="inferred from homology"/>